<dbReference type="FunFam" id="2.130.10.10:FF:000781">
    <property type="entry name" value="Cytoplasmic dynein intermediate chain"/>
    <property type="match status" value="1"/>
</dbReference>
<dbReference type="PANTHER" id="PTHR12442:SF22">
    <property type="entry name" value="CYTOPLASMIC DYNEIN 1 INTERMEDIATE CHAIN-RELATED"/>
    <property type="match status" value="1"/>
</dbReference>
<feature type="region of interest" description="Disordered" evidence="8">
    <location>
        <begin position="70"/>
        <end position="111"/>
    </location>
</feature>
<dbReference type="Pfam" id="PF00400">
    <property type="entry name" value="WD40"/>
    <property type="match status" value="2"/>
</dbReference>
<dbReference type="InterPro" id="IPR050687">
    <property type="entry name" value="Dynein_IC"/>
</dbReference>
<name>A0AAW2EDA8_9HYME</name>
<organism evidence="9 10">
    <name type="scientific">Cardiocondyla obscurior</name>
    <dbReference type="NCBI Taxonomy" id="286306"/>
    <lineage>
        <taxon>Eukaryota</taxon>
        <taxon>Metazoa</taxon>
        <taxon>Ecdysozoa</taxon>
        <taxon>Arthropoda</taxon>
        <taxon>Hexapoda</taxon>
        <taxon>Insecta</taxon>
        <taxon>Pterygota</taxon>
        <taxon>Neoptera</taxon>
        <taxon>Endopterygota</taxon>
        <taxon>Hymenoptera</taxon>
        <taxon>Apocrita</taxon>
        <taxon>Aculeata</taxon>
        <taxon>Formicoidea</taxon>
        <taxon>Formicidae</taxon>
        <taxon>Myrmicinae</taxon>
        <taxon>Cardiocondyla</taxon>
    </lineage>
</organism>
<evidence type="ECO:0008006" key="11">
    <source>
        <dbReference type="Google" id="ProtNLM"/>
    </source>
</evidence>
<evidence type="ECO:0000256" key="5">
    <source>
        <dbReference type="ARBA" id="ARBA00022737"/>
    </source>
</evidence>
<keyword evidence="4 7" id="KW-0853">WD repeat</keyword>
<proteinExistence type="inferred from homology"/>
<dbReference type="InterPro" id="IPR025956">
    <property type="entry name" value="DYNC1I1/DYNC1I2"/>
</dbReference>
<dbReference type="AlphaFoldDB" id="A0AAW2EDA8"/>
<feature type="compositionally biased region" description="Basic and acidic residues" evidence="8">
    <location>
        <begin position="18"/>
        <end position="52"/>
    </location>
</feature>
<feature type="region of interest" description="Disordered" evidence="8">
    <location>
        <begin position="1"/>
        <end position="52"/>
    </location>
</feature>
<dbReference type="GO" id="GO:0045503">
    <property type="term" value="F:dynein light chain binding"/>
    <property type="evidence" value="ECO:0007669"/>
    <property type="project" value="TreeGrafter"/>
</dbReference>
<protein>
    <recommendedName>
        <fullName evidence="11">Cytoplasmic dynein 1 intermediate chain</fullName>
    </recommendedName>
</protein>
<gene>
    <name evidence="9" type="ORF">PUN28_019576</name>
</gene>
<evidence type="ECO:0000313" key="10">
    <source>
        <dbReference type="Proteomes" id="UP001430953"/>
    </source>
</evidence>
<dbReference type="PROSITE" id="PS50082">
    <property type="entry name" value="WD_REPEATS_2"/>
    <property type="match status" value="1"/>
</dbReference>
<dbReference type="GO" id="GO:0005868">
    <property type="term" value="C:cytoplasmic dynein complex"/>
    <property type="evidence" value="ECO:0007669"/>
    <property type="project" value="InterPro"/>
</dbReference>
<dbReference type="GO" id="GO:0010970">
    <property type="term" value="P:transport along microtubule"/>
    <property type="evidence" value="ECO:0007669"/>
    <property type="project" value="TreeGrafter"/>
</dbReference>
<evidence type="ECO:0000256" key="3">
    <source>
        <dbReference type="ARBA" id="ARBA00022490"/>
    </source>
</evidence>
<dbReference type="EMBL" id="JADYXP020000026">
    <property type="protein sequence ID" value="KAL0100304.1"/>
    <property type="molecule type" value="Genomic_DNA"/>
</dbReference>
<dbReference type="InterPro" id="IPR036322">
    <property type="entry name" value="WD40_repeat_dom_sf"/>
</dbReference>
<evidence type="ECO:0000256" key="7">
    <source>
        <dbReference type="PROSITE-ProRule" id="PRU00221"/>
    </source>
</evidence>
<feature type="compositionally biased region" description="Polar residues" evidence="8">
    <location>
        <begin position="80"/>
        <end position="103"/>
    </location>
</feature>
<dbReference type="PANTHER" id="PTHR12442">
    <property type="entry name" value="DYNEIN INTERMEDIATE CHAIN"/>
    <property type="match status" value="1"/>
</dbReference>
<dbReference type="SMART" id="SM00320">
    <property type="entry name" value="WD40"/>
    <property type="match status" value="7"/>
</dbReference>
<evidence type="ECO:0000256" key="2">
    <source>
        <dbReference type="ARBA" id="ARBA00011059"/>
    </source>
</evidence>
<dbReference type="Pfam" id="PF11540">
    <property type="entry name" value="Dynein_IC2"/>
    <property type="match status" value="1"/>
</dbReference>
<feature type="region of interest" description="Disordered" evidence="8">
    <location>
        <begin position="640"/>
        <end position="662"/>
    </location>
</feature>
<feature type="compositionally biased region" description="Low complexity" evidence="8">
    <location>
        <begin position="644"/>
        <end position="662"/>
    </location>
</feature>
<feature type="compositionally biased region" description="Basic and acidic residues" evidence="8">
    <location>
        <begin position="1"/>
        <end position="11"/>
    </location>
</feature>
<evidence type="ECO:0000256" key="4">
    <source>
        <dbReference type="ARBA" id="ARBA00022574"/>
    </source>
</evidence>
<evidence type="ECO:0000256" key="6">
    <source>
        <dbReference type="ARBA" id="ARBA00023212"/>
    </source>
</evidence>
<dbReference type="SUPFAM" id="SSF50978">
    <property type="entry name" value="WD40 repeat-like"/>
    <property type="match status" value="1"/>
</dbReference>
<dbReference type="Gene3D" id="2.130.10.10">
    <property type="entry name" value="YVTN repeat-like/Quinoprotein amine dehydrogenase"/>
    <property type="match status" value="2"/>
</dbReference>
<dbReference type="InterPro" id="IPR001680">
    <property type="entry name" value="WD40_rpt"/>
</dbReference>
<evidence type="ECO:0000256" key="8">
    <source>
        <dbReference type="SAM" id="MobiDB-lite"/>
    </source>
</evidence>
<comment type="subcellular location">
    <subcellularLocation>
        <location evidence="1">Cytoplasm</location>
        <location evidence="1">Cytoskeleton</location>
    </subcellularLocation>
</comment>
<dbReference type="InterPro" id="IPR015943">
    <property type="entry name" value="WD40/YVTN_repeat-like_dom_sf"/>
</dbReference>
<evidence type="ECO:0000256" key="1">
    <source>
        <dbReference type="ARBA" id="ARBA00004245"/>
    </source>
</evidence>
<dbReference type="Proteomes" id="UP001430953">
    <property type="component" value="Unassembled WGS sequence"/>
</dbReference>
<keyword evidence="10" id="KW-1185">Reference proteome</keyword>
<feature type="compositionally biased region" description="Low complexity" evidence="8">
    <location>
        <begin position="70"/>
        <end position="79"/>
    </location>
</feature>
<comment type="similarity">
    <text evidence="2">Belongs to the dynein intermediate chain family.</text>
</comment>
<keyword evidence="6" id="KW-0206">Cytoskeleton</keyword>
<sequence length="662" mass="74104">MMSDRKAELERKKAKLQAIREEKERRRREKEQKDVEEATVRASGADKDQRKEIDAMLSSLGVAPVSDVLSSLTSASSLTPEQSANATPDASLQPSSINSAQSSGRRKNRELTIVSVAHTNIPPKEPVVYSKQTQTIQTTHTSHDDEYNLNPGLEWEDEFTAEDEENSLPHMDGFQSKLPPGILPHGLPQVKEVQPAVTQVEQEKQKEKPRKEVRELSEEEKQMIILSEDFQRFLDRTSRIVERALGESVDIYTDYAGTMDGEDGMDEKSHQRLWLNRSFICERWSRNRCVTSMDWSPQFPELLAASYNNNDDTPNDPDGVCLIWNTKFKKTTPEFIFHCQSPVMSTTFARFHPNLILGGTYSGQIVLWDNRVQKRTPIQRTPLSATAHTHPVYCLSVVGTQNAHNLISISTDGKLCSWSLDMLSQPQEALELHTKQSKAIAATCLAFPHGDVNNFVMGSEDGTVYSACRHGSRAGLTETYEGHQGPVTGISAHAVQGGIDFSHLFLTSSIDWTIKLWSLKENKPLYSFEHNGDYIYDVAWSPTHPALFAAVDDSGRLDLWNLNQDTEVPAASVVVDGCPALNRVSWTPSGLHVTVGDDTGKIWVYDVAEHLAHPRIDEWNKFLYTQQDLKNNKADEELDKLNLSSGPSSLTSMTSISSVPLR</sequence>
<keyword evidence="5" id="KW-0677">Repeat</keyword>
<comment type="caution">
    <text evidence="9">The sequence shown here is derived from an EMBL/GenBank/DDBJ whole genome shotgun (WGS) entry which is preliminary data.</text>
</comment>
<accession>A0AAW2EDA8</accession>
<reference evidence="9 10" key="1">
    <citation type="submission" date="2023-03" db="EMBL/GenBank/DDBJ databases">
        <title>High recombination rates correlate with genetic variation in Cardiocondyla obscurior ants.</title>
        <authorList>
            <person name="Errbii M."/>
        </authorList>
    </citation>
    <scope>NUCLEOTIDE SEQUENCE [LARGE SCALE GENOMIC DNA]</scope>
    <source>
        <strain evidence="9">Alpha-2009</strain>
        <tissue evidence="9">Whole body</tissue>
    </source>
</reference>
<feature type="repeat" description="WD" evidence="7">
    <location>
        <begin position="480"/>
        <end position="527"/>
    </location>
</feature>
<evidence type="ECO:0000313" key="9">
    <source>
        <dbReference type="EMBL" id="KAL0100304.1"/>
    </source>
</evidence>
<keyword evidence="3" id="KW-0963">Cytoplasm</keyword>
<dbReference type="GO" id="GO:0045504">
    <property type="term" value="F:dynein heavy chain binding"/>
    <property type="evidence" value="ECO:0007669"/>
    <property type="project" value="TreeGrafter"/>
</dbReference>